<proteinExistence type="inferred from homology"/>
<comment type="subunit">
    <text evidence="13">F-type ATPases have 2 components, CF(1) - the catalytic core - and CF(0) - the membrane proton channel. CF(1) has five subunits: alpha(3), beta(3), gamma(1), delta(1), epsilon(1). CF(0) has three main subunits: a, b and c.</text>
</comment>
<evidence type="ECO:0000256" key="5">
    <source>
        <dbReference type="ARBA" id="ARBA00022475"/>
    </source>
</evidence>
<gene>
    <name evidence="13" type="primary">atpG</name>
    <name evidence="14" type="ORF">HHL28_12220</name>
</gene>
<dbReference type="PIRSF" id="PIRSF039089">
    <property type="entry name" value="ATP_synthase_gamma"/>
    <property type="match status" value="1"/>
</dbReference>
<evidence type="ECO:0000256" key="8">
    <source>
        <dbReference type="ARBA" id="ARBA00023065"/>
    </source>
</evidence>
<dbReference type="Gene3D" id="1.10.287.80">
    <property type="entry name" value="ATP synthase, gamma subunit, helix hairpin domain"/>
    <property type="match status" value="2"/>
</dbReference>
<name>A0A858R8I8_9PROT</name>
<evidence type="ECO:0000256" key="7">
    <source>
        <dbReference type="ARBA" id="ARBA00022781"/>
    </source>
</evidence>
<dbReference type="GO" id="GO:0046933">
    <property type="term" value="F:proton-transporting ATP synthase activity, rotational mechanism"/>
    <property type="evidence" value="ECO:0007669"/>
    <property type="project" value="UniProtKB-UniRule"/>
</dbReference>
<dbReference type="PROSITE" id="PS00153">
    <property type="entry name" value="ATPASE_GAMMA"/>
    <property type="match status" value="1"/>
</dbReference>
<dbReference type="GO" id="GO:0045259">
    <property type="term" value="C:proton-transporting ATP synthase complex"/>
    <property type="evidence" value="ECO:0007669"/>
    <property type="project" value="UniProtKB-KW"/>
</dbReference>
<dbReference type="Proteomes" id="UP000501891">
    <property type="component" value="Chromosome"/>
</dbReference>
<evidence type="ECO:0000256" key="12">
    <source>
        <dbReference type="ARBA" id="ARBA00060385"/>
    </source>
</evidence>
<accession>A0A858R8I8</accession>
<dbReference type="Gene3D" id="3.40.1380.10">
    <property type="match status" value="1"/>
</dbReference>
<keyword evidence="4 13" id="KW-0813">Transport</keyword>
<evidence type="ECO:0000256" key="2">
    <source>
        <dbReference type="ARBA" id="ARBA00004170"/>
    </source>
</evidence>
<dbReference type="GO" id="GO:0042777">
    <property type="term" value="P:proton motive force-driven plasma membrane ATP synthesis"/>
    <property type="evidence" value="ECO:0007669"/>
    <property type="project" value="UniProtKB-UniRule"/>
</dbReference>
<dbReference type="InterPro" id="IPR000131">
    <property type="entry name" value="ATP_synth_F1_gsu"/>
</dbReference>
<comment type="subcellular location">
    <subcellularLocation>
        <location evidence="13">Cell membrane</location>
        <topology evidence="13">Peripheral membrane protein</topology>
    </subcellularLocation>
    <subcellularLocation>
        <location evidence="2">Membrane</location>
        <topology evidence="2">Peripheral membrane protein</topology>
    </subcellularLocation>
    <subcellularLocation>
        <location evidence="12">Thylakoid</location>
    </subcellularLocation>
</comment>
<dbReference type="NCBIfam" id="TIGR01146">
    <property type="entry name" value="ATPsyn_F1gamma"/>
    <property type="match status" value="1"/>
</dbReference>
<dbReference type="PANTHER" id="PTHR11693:SF22">
    <property type="entry name" value="ATP SYNTHASE SUBUNIT GAMMA, MITOCHONDRIAL"/>
    <property type="match status" value="1"/>
</dbReference>
<evidence type="ECO:0000256" key="1">
    <source>
        <dbReference type="ARBA" id="ARBA00003456"/>
    </source>
</evidence>
<dbReference type="GO" id="GO:0005524">
    <property type="term" value="F:ATP binding"/>
    <property type="evidence" value="ECO:0007669"/>
    <property type="project" value="UniProtKB-UniRule"/>
</dbReference>
<dbReference type="PANTHER" id="PTHR11693">
    <property type="entry name" value="ATP SYNTHASE GAMMA CHAIN"/>
    <property type="match status" value="1"/>
</dbReference>
<dbReference type="InterPro" id="IPR023632">
    <property type="entry name" value="ATP_synth_F1_gsu_CS"/>
</dbReference>
<comment type="function">
    <text evidence="1 13">Produces ATP from ADP in the presence of a proton gradient across the membrane. The gamma chain is believed to be important in regulating ATPase activity and the flow of protons through the CF(0) complex.</text>
</comment>
<keyword evidence="15" id="KW-1185">Reference proteome</keyword>
<dbReference type="FunFam" id="1.10.287.80:FF:000003">
    <property type="entry name" value="ATP synthase gamma chain, chloroplastic"/>
    <property type="match status" value="1"/>
</dbReference>
<evidence type="ECO:0000256" key="10">
    <source>
        <dbReference type="ARBA" id="ARBA00023196"/>
    </source>
</evidence>
<keyword evidence="7 13" id="KW-0375">Hydrogen ion transport</keyword>
<evidence type="ECO:0000256" key="3">
    <source>
        <dbReference type="ARBA" id="ARBA00007681"/>
    </source>
</evidence>
<protein>
    <recommendedName>
        <fullName evidence="13">ATP synthase gamma chain</fullName>
    </recommendedName>
    <alternativeName>
        <fullName evidence="13">ATP synthase F1 sector gamma subunit</fullName>
    </alternativeName>
    <alternativeName>
        <fullName evidence="13">F-ATPase gamma subunit</fullName>
    </alternativeName>
</protein>
<comment type="similarity">
    <text evidence="3 13">Belongs to the ATPase gamma chain family.</text>
</comment>
<keyword evidence="6" id="KW-0997">Cell inner membrane</keyword>
<evidence type="ECO:0000256" key="9">
    <source>
        <dbReference type="ARBA" id="ARBA00023136"/>
    </source>
</evidence>
<dbReference type="HAMAP" id="MF_00815">
    <property type="entry name" value="ATP_synth_gamma_bact"/>
    <property type="match status" value="1"/>
</dbReference>
<dbReference type="EMBL" id="CP051775">
    <property type="protein sequence ID" value="QJE73755.1"/>
    <property type="molecule type" value="Genomic_DNA"/>
</dbReference>
<keyword evidence="11 13" id="KW-0066">ATP synthesis</keyword>
<dbReference type="KEGG" id="acru:HHL28_12220"/>
<evidence type="ECO:0000256" key="4">
    <source>
        <dbReference type="ARBA" id="ARBA00022448"/>
    </source>
</evidence>
<sequence length="300" mass="32473">MPSLKDIRNKIASVKSTQKITSAMKLVAASKLRRAQEQAEAGRPFAERMGRMLSSLAANVAGGAGGPRLMAGTGSDRVHLLVVMTGDRGLCGGFNSTVVREARRTILRLQGEGKTVKLLTVGRKGRDLLRREFPSLIVANFEDMGRKRLSFAEADKVANKILELFDAGEFDVATMIYNKFKSAITQVVTLQQIVPFAPAAGTVDAVGSVGLQDGAKAVYEFEPSEERILADLLPRNLAIQIYSALLESAASFYGAQMTAMDNATRNAGEMIKKYTLIYNRTRQAAITKELIEIISGAEAV</sequence>
<dbReference type="FunFam" id="1.10.287.80:FF:000001">
    <property type="entry name" value="ATP synthase gamma chain"/>
    <property type="match status" value="1"/>
</dbReference>
<dbReference type="PRINTS" id="PR00126">
    <property type="entry name" value="ATPASEGAMMA"/>
</dbReference>
<keyword evidence="8 13" id="KW-0406">Ion transport</keyword>
<evidence type="ECO:0000256" key="13">
    <source>
        <dbReference type="HAMAP-Rule" id="MF_00815"/>
    </source>
</evidence>
<organism evidence="14 15">
    <name type="scientific">Aerophototrophica crusticola</name>
    <dbReference type="NCBI Taxonomy" id="1709002"/>
    <lineage>
        <taxon>Bacteria</taxon>
        <taxon>Pseudomonadati</taxon>
        <taxon>Pseudomonadota</taxon>
        <taxon>Alphaproteobacteria</taxon>
        <taxon>Rhodospirillales</taxon>
        <taxon>Rhodospirillaceae</taxon>
        <taxon>Aerophototrophica</taxon>
    </lineage>
</organism>
<dbReference type="NCBIfam" id="NF004146">
    <property type="entry name" value="PRK05621.1-4"/>
    <property type="match status" value="1"/>
</dbReference>
<dbReference type="SUPFAM" id="SSF52943">
    <property type="entry name" value="ATP synthase (F1-ATPase), gamma subunit"/>
    <property type="match status" value="1"/>
</dbReference>
<dbReference type="CDD" id="cd12151">
    <property type="entry name" value="F1-ATPase_gamma"/>
    <property type="match status" value="1"/>
</dbReference>
<keyword evidence="5 13" id="KW-1003">Cell membrane</keyword>
<dbReference type="InterPro" id="IPR035968">
    <property type="entry name" value="ATP_synth_F1_ATPase_gsu"/>
</dbReference>
<keyword evidence="10 13" id="KW-0139">CF(1)</keyword>
<keyword evidence="9 13" id="KW-0472">Membrane</keyword>
<evidence type="ECO:0000313" key="15">
    <source>
        <dbReference type="Proteomes" id="UP000501891"/>
    </source>
</evidence>
<evidence type="ECO:0000256" key="11">
    <source>
        <dbReference type="ARBA" id="ARBA00023310"/>
    </source>
</evidence>
<dbReference type="GO" id="GO:0005886">
    <property type="term" value="C:plasma membrane"/>
    <property type="evidence" value="ECO:0007669"/>
    <property type="project" value="UniProtKB-SubCell"/>
</dbReference>
<evidence type="ECO:0000256" key="6">
    <source>
        <dbReference type="ARBA" id="ARBA00022519"/>
    </source>
</evidence>
<evidence type="ECO:0000313" key="14">
    <source>
        <dbReference type="EMBL" id="QJE73755.1"/>
    </source>
</evidence>
<dbReference type="AlphaFoldDB" id="A0A858R8I8"/>
<dbReference type="Pfam" id="PF00231">
    <property type="entry name" value="ATP-synt"/>
    <property type="match status" value="1"/>
</dbReference>
<dbReference type="GO" id="GO:0009579">
    <property type="term" value="C:thylakoid"/>
    <property type="evidence" value="ECO:0007669"/>
    <property type="project" value="UniProtKB-SubCell"/>
</dbReference>
<reference evidence="14" key="1">
    <citation type="submission" date="2020-04" db="EMBL/GenBank/DDBJ databases">
        <title>A desert anoxygenic phototrophic bacterium fixes CO2 using RubisCO under aerobic conditions.</title>
        <authorList>
            <person name="Tang K."/>
        </authorList>
    </citation>
    <scope>NUCLEOTIDE SEQUENCE [LARGE SCALE GENOMIC DNA]</scope>
    <source>
        <strain evidence="14">MIMtkB3</strain>
    </source>
</reference>